<feature type="transmembrane region" description="Helical" evidence="1">
    <location>
        <begin position="117"/>
        <end position="136"/>
    </location>
</feature>
<dbReference type="RefSeq" id="WP_203947366.1">
    <property type="nucleotide sequence ID" value="NZ_BOOR01000048.1"/>
</dbReference>
<feature type="transmembrane region" description="Helical" evidence="1">
    <location>
        <begin position="6"/>
        <end position="23"/>
    </location>
</feature>
<accession>A0A8J3XYD9</accession>
<sequence>MIVAVVIACEIGFWVLLGLGLLARYKLRRRRLGGALLLCVPLIDVVLLVATVIDLRGGGAAAWTHGLAAAYLAYSIVFGHRTIRWADQVAAHRLSGGPPPWKPPAGGMARARYEWGMWLRIVLAYGIACALLGLAICAVGDPTRTTALVTFMIGLARVPAIALLWPLAYTLFPKRTTSRPASRHQE</sequence>
<evidence type="ECO:0000313" key="3">
    <source>
        <dbReference type="Proteomes" id="UP000605992"/>
    </source>
</evidence>
<keyword evidence="1" id="KW-1133">Transmembrane helix</keyword>
<evidence type="ECO:0000313" key="2">
    <source>
        <dbReference type="EMBL" id="GII57230.1"/>
    </source>
</evidence>
<dbReference type="AlphaFoldDB" id="A0A8J3XYD9"/>
<keyword evidence="1" id="KW-0812">Transmembrane</keyword>
<proteinExistence type="predicted"/>
<name>A0A8J3XYD9_9ACTN</name>
<organism evidence="2 3">
    <name type="scientific">Planotetraspora thailandica</name>
    <dbReference type="NCBI Taxonomy" id="487172"/>
    <lineage>
        <taxon>Bacteria</taxon>
        <taxon>Bacillati</taxon>
        <taxon>Actinomycetota</taxon>
        <taxon>Actinomycetes</taxon>
        <taxon>Streptosporangiales</taxon>
        <taxon>Streptosporangiaceae</taxon>
        <taxon>Planotetraspora</taxon>
    </lineage>
</organism>
<dbReference type="Proteomes" id="UP000605992">
    <property type="component" value="Unassembled WGS sequence"/>
</dbReference>
<comment type="caution">
    <text evidence="2">The sequence shown here is derived from an EMBL/GenBank/DDBJ whole genome shotgun (WGS) entry which is preliminary data.</text>
</comment>
<dbReference type="EMBL" id="BOOR01000048">
    <property type="protein sequence ID" value="GII57230.1"/>
    <property type="molecule type" value="Genomic_DNA"/>
</dbReference>
<keyword evidence="3" id="KW-1185">Reference proteome</keyword>
<evidence type="ECO:0000256" key="1">
    <source>
        <dbReference type="SAM" id="Phobius"/>
    </source>
</evidence>
<protein>
    <submittedName>
        <fullName evidence="2">Uncharacterized protein</fullName>
    </submittedName>
</protein>
<gene>
    <name evidence="2" type="ORF">Pth03_56190</name>
</gene>
<reference evidence="2" key="1">
    <citation type="submission" date="2021-01" db="EMBL/GenBank/DDBJ databases">
        <title>Whole genome shotgun sequence of Planotetraspora thailandica NBRC 104271.</title>
        <authorList>
            <person name="Komaki H."/>
            <person name="Tamura T."/>
        </authorList>
    </citation>
    <scope>NUCLEOTIDE SEQUENCE</scope>
    <source>
        <strain evidence="2">NBRC 104271</strain>
    </source>
</reference>
<feature type="transmembrane region" description="Helical" evidence="1">
    <location>
        <begin position="148"/>
        <end position="172"/>
    </location>
</feature>
<feature type="transmembrane region" description="Helical" evidence="1">
    <location>
        <begin position="59"/>
        <end position="78"/>
    </location>
</feature>
<feature type="transmembrane region" description="Helical" evidence="1">
    <location>
        <begin position="35"/>
        <end position="53"/>
    </location>
</feature>
<keyword evidence="1" id="KW-0472">Membrane</keyword>